<keyword evidence="8" id="KW-0456">Lyase</keyword>
<accession>A0A449A5Z2</accession>
<dbReference type="Pfam" id="PF00849">
    <property type="entry name" value="PseudoU_synth_2"/>
    <property type="match status" value="1"/>
</dbReference>
<dbReference type="GO" id="GO:0003723">
    <property type="term" value="F:RNA binding"/>
    <property type="evidence" value="ECO:0007669"/>
    <property type="project" value="UniProtKB-KW"/>
</dbReference>
<keyword evidence="9" id="KW-1185">Reference proteome</keyword>
<dbReference type="InterPro" id="IPR020103">
    <property type="entry name" value="PsdUridine_synth_cat_dom_sf"/>
</dbReference>
<dbReference type="GO" id="GO:0016829">
    <property type="term" value="F:lyase activity"/>
    <property type="evidence" value="ECO:0007669"/>
    <property type="project" value="UniProtKB-KW"/>
</dbReference>
<evidence type="ECO:0000256" key="6">
    <source>
        <dbReference type="PROSITE-ProRule" id="PRU00182"/>
    </source>
</evidence>
<comment type="similarity">
    <text evidence="2">Belongs to the pseudouridine synthase RluA family.</text>
</comment>
<dbReference type="Proteomes" id="UP000289440">
    <property type="component" value="Chromosome"/>
</dbReference>
<evidence type="ECO:0000259" key="7">
    <source>
        <dbReference type="Pfam" id="PF00849"/>
    </source>
</evidence>
<keyword evidence="6" id="KW-0694">RNA-binding</keyword>
<evidence type="ECO:0000256" key="2">
    <source>
        <dbReference type="ARBA" id="ARBA00010876"/>
    </source>
</evidence>
<dbReference type="GO" id="GO:0140098">
    <property type="term" value="F:catalytic activity, acting on RNA"/>
    <property type="evidence" value="ECO:0007669"/>
    <property type="project" value="UniProtKB-ARBA"/>
</dbReference>
<dbReference type="PANTHER" id="PTHR21600:SF92">
    <property type="entry name" value="RIBOSOMAL LARGE SUBUNIT PSEUDOURIDINE SYNTHASE C"/>
    <property type="match status" value="1"/>
</dbReference>
<evidence type="ECO:0000256" key="1">
    <source>
        <dbReference type="ARBA" id="ARBA00000073"/>
    </source>
</evidence>
<dbReference type="KEGG" id="mnu:NCTC10166_00654"/>
<dbReference type="EMBL" id="LR214951">
    <property type="protein sequence ID" value="VEU59675.1"/>
    <property type="molecule type" value="Genomic_DNA"/>
</dbReference>
<gene>
    <name evidence="8" type="primary">rluC</name>
    <name evidence="8" type="ORF">NCTC10166_00654</name>
</gene>
<dbReference type="RefSeq" id="WP_129720048.1">
    <property type="nucleotide sequence ID" value="NZ_LR214951.1"/>
</dbReference>
<evidence type="ECO:0000256" key="4">
    <source>
        <dbReference type="ARBA" id="ARBA00031870"/>
    </source>
</evidence>
<dbReference type="OrthoDB" id="9807829at2"/>
<sequence length="282" mass="33281">MKKFIATDNDAGKTLFKFLTKVLNNVPLSKIEKIFRKKEIKINQQKTNNKKYIVQKNDEILVYSLDEKKFNQKFIEFDKNLVYNFDILYEDENILIISKKINVAIHSEANSLDNQVLSYLNFAQTNSFCPSHIGRIDKATSGIVVYAKNYKSLVELKKKQKFFQKIYCFKSTINLEKPIKISLKLEKNEKLKKMVVSEKSKTIATTFFYQEKSEKYAKLITGKKHQIRVTLAHLKHPIEGDLKYGGRKSSRLFLHSWKIKFLNLENELKYLNNKEFIDEKQW</sequence>
<evidence type="ECO:0000256" key="3">
    <source>
        <dbReference type="ARBA" id="ARBA00023235"/>
    </source>
</evidence>
<dbReference type="GO" id="GO:0009982">
    <property type="term" value="F:pseudouridine synthase activity"/>
    <property type="evidence" value="ECO:0007669"/>
    <property type="project" value="InterPro"/>
</dbReference>
<dbReference type="InterPro" id="IPR006145">
    <property type="entry name" value="PsdUridine_synth_RsuA/RluA"/>
</dbReference>
<proteinExistence type="inferred from homology"/>
<evidence type="ECO:0000313" key="9">
    <source>
        <dbReference type="Proteomes" id="UP000289440"/>
    </source>
</evidence>
<evidence type="ECO:0000256" key="5">
    <source>
        <dbReference type="ARBA" id="ARBA00033164"/>
    </source>
</evidence>
<keyword evidence="3 8" id="KW-0413">Isomerase</keyword>
<dbReference type="InterPro" id="IPR036986">
    <property type="entry name" value="S4_RNA-bd_sf"/>
</dbReference>
<feature type="domain" description="Pseudouridine synthase RsuA/RluA-like" evidence="7">
    <location>
        <begin position="93"/>
        <end position="233"/>
    </location>
</feature>
<dbReference type="AlphaFoldDB" id="A0A449A5Z2"/>
<name>A0A449A5Z2_9BACT</name>
<evidence type="ECO:0000313" key="8">
    <source>
        <dbReference type="EMBL" id="VEU59675.1"/>
    </source>
</evidence>
<dbReference type="CDD" id="cd02869">
    <property type="entry name" value="PseudoU_synth_RluA_like"/>
    <property type="match status" value="1"/>
</dbReference>
<dbReference type="Gene3D" id="3.30.2350.10">
    <property type="entry name" value="Pseudouridine synthase"/>
    <property type="match status" value="1"/>
</dbReference>
<dbReference type="GO" id="GO:0000455">
    <property type="term" value="P:enzyme-directed rRNA pseudouridine synthesis"/>
    <property type="evidence" value="ECO:0007669"/>
    <property type="project" value="TreeGrafter"/>
</dbReference>
<organism evidence="8 9">
    <name type="scientific">Mesomycoplasma neurolyticum</name>
    <dbReference type="NCBI Taxonomy" id="2120"/>
    <lineage>
        <taxon>Bacteria</taxon>
        <taxon>Bacillati</taxon>
        <taxon>Mycoplasmatota</taxon>
        <taxon>Mycoplasmoidales</taxon>
        <taxon>Metamycoplasmataceae</taxon>
        <taxon>Mesomycoplasma</taxon>
    </lineage>
</organism>
<dbReference type="InterPro" id="IPR050188">
    <property type="entry name" value="RluA_PseudoU_synthase"/>
</dbReference>
<reference evidence="8 9" key="1">
    <citation type="submission" date="2019-01" db="EMBL/GenBank/DDBJ databases">
        <authorList>
            <consortium name="Pathogen Informatics"/>
        </authorList>
    </citation>
    <scope>NUCLEOTIDE SEQUENCE [LARGE SCALE GENOMIC DNA]</scope>
    <source>
        <strain evidence="8 9">NCTC10166</strain>
    </source>
</reference>
<dbReference type="Gene3D" id="3.10.290.10">
    <property type="entry name" value="RNA-binding S4 domain"/>
    <property type="match status" value="1"/>
</dbReference>
<dbReference type="SUPFAM" id="SSF55120">
    <property type="entry name" value="Pseudouridine synthase"/>
    <property type="match status" value="1"/>
</dbReference>
<dbReference type="PROSITE" id="PS50889">
    <property type="entry name" value="S4"/>
    <property type="match status" value="1"/>
</dbReference>
<dbReference type="PANTHER" id="PTHR21600">
    <property type="entry name" value="MITOCHONDRIAL RNA PSEUDOURIDINE SYNTHASE"/>
    <property type="match status" value="1"/>
</dbReference>
<comment type="catalytic activity">
    <reaction evidence="1">
        <text>a uridine in RNA = a pseudouridine in RNA</text>
        <dbReference type="Rhea" id="RHEA:48348"/>
        <dbReference type="Rhea" id="RHEA-COMP:12068"/>
        <dbReference type="Rhea" id="RHEA-COMP:12069"/>
        <dbReference type="ChEBI" id="CHEBI:65314"/>
        <dbReference type="ChEBI" id="CHEBI:65315"/>
    </reaction>
</comment>
<protein>
    <recommendedName>
        <fullName evidence="4">RNA pseudouridylate synthase</fullName>
    </recommendedName>
    <alternativeName>
        <fullName evidence="5">RNA-uridine isomerase</fullName>
    </alternativeName>
</protein>